<proteinExistence type="predicted"/>
<keyword evidence="3" id="KW-1185">Reference proteome</keyword>
<evidence type="ECO:0000313" key="2">
    <source>
        <dbReference type="EMBL" id="KAH9501170.1"/>
    </source>
</evidence>
<feature type="region of interest" description="Disordered" evidence="1">
    <location>
        <begin position="108"/>
        <end position="132"/>
    </location>
</feature>
<feature type="compositionally biased region" description="Low complexity" evidence="1">
    <location>
        <begin position="398"/>
        <end position="421"/>
    </location>
</feature>
<dbReference type="Proteomes" id="UP000790347">
    <property type="component" value="Unassembled WGS sequence"/>
</dbReference>
<dbReference type="EMBL" id="ASGP02000006">
    <property type="protein sequence ID" value="KAH9501170.1"/>
    <property type="molecule type" value="Genomic_DNA"/>
</dbReference>
<sequence>MDKSSLQEINQKRRKAIRKFDAYFDSFNDGHTSEIIVDKIEIRNVIELIRKFNRNLADDDNLYDEELVDKFKMRARRMANFLNDSTANNEDNNKKESSSSEKIVANNMDKQPKTEPSPQQQQKQKQQQRQCEPEMIRKNDKNHHHAVIGNEENIDALLNVYYINKLELTFTNWFDYYPQMMEFIVNGPKSMDMKTKMDYLKKTLRNNPKAYLLIRNKNEINDAVMILRKRFNVCCQAIREKNVDDLIDKFNHSMDERDNEKNFRQLFRIALHIAYTVREDFQTYYFHKLMKKLPKLLHCGTPFQFLIMIRSKLRIFDGHHVLKPGTFEELEQLFNRLINDDVSLCPICFKLKQRIRSHSIVKCRYIDELIYTYGFRKINYSSISSAQNSMVSSDKTSINRNRSSMNNRINNQNNGNDQVNQKKISNTTNNDNQSTESDQVNQKKIPIIIIGSKSEQNYRNEASIIDQNATNHEAFIEIDYLRSLEIDEEIDYREFSDLRSRFIIGHLELKIAIGFLVRTIRFSVFSSQKEEPTIYMSADILKQFSLIWPSKFEQRFAQIIDCSIERKRRISTKNLDLKIDPLYDDVADNVCDGKSKNNVLQKLLTANFIVKSSLSNAQNDLLKISSIDDNTANEDYFINQDDHIYYYCNGNHSFKQEMKYKRAHIYHFKGEKMNSNNDMDSMLIKFDDENFSIVIQLPYTNDEKNEQIKRKIEECRKLLD</sequence>
<gene>
    <name evidence="2" type="ORF">DERF_012030</name>
</gene>
<protein>
    <submittedName>
        <fullName evidence="2">Uncharacterized protein</fullName>
    </submittedName>
</protein>
<reference evidence="2" key="1">
    <citation type="submission" date="2013-05" db="EMBL/GenBank/DDBJ databases">
        <authorList>
            <person name="Yim A.K.Y."/>
            <person name="Chan T.F."/>
            <person name="Ji K.M."/>
            <person name="Liu X.Y."/>
            <person name="Zhou J.W."/>
            <person name="Li R.Q."/>
            <person name="Yang K.Y."/>
            <person name="Li J."/>
            <person name="Li M."/>
            <person name="Law P.T.W."/>
            <person name="Wu Y.L."/>
            <person name="Cai Z.L."/>
            <person name="Qin H."/>
            <person name="Bao Y."/>
            <person name="Leung R.K.K."/>
            <person name="Ng P.K.S."/>
            <person name="Zou J."/>
            <person name="Zhong X.J."/>
            <person name="Ran P.X."/>
            <person name="Zhong N.S."/>
            <person name="Liu Z.G."/>
            <person name="Tsui S.K.W."/>
        </authorList>
    </citation>
    <scope>NUCLEOTIDE SEQUENCE</scope>
    <source>
        <strain evidence="2">Derf</strain>
        <tissue evidence="2">Whole organism</tissue>
    </source>
</reference>
<feature type="region of interest" description="Disordered" evidence="1">
    <location>
        <begin position="391"/>
        <end position="440"/>
    </location>
</feature>
<evidence type="ECO:0000313" key="3">
    <source>
        <dbReference type="Proteomes" id="UP000790347"/>
    </source>
</evidence>
<feature type="compositionally biased region" description="Polar residues" evidence="1">
    <location>
        <begin position="422"/>
        <end position="440"/>
    </location>
</feature>
<name>A0A922L1C0_DERFA</name>
<evidence type="ECO:0000256" key="1">
    <source>
        <dbReference type="SAM" id="MobiDB-lite"/>
    </source>
</evidence>
<comment type="caution">
    <text evidence="2">The sequence shown here is derived from an EMBL/GenBank/DDBJ whole genome shotgun (WGS) entry which is preliminary data.</text>
</comment>
<reference evidence="2" key="2">
    <citation type="journal article" date="2022" name="Res Sq">
        <title>Comparative Genomics Reveals Insights into the Divergent Evolution of Astigmatic Mites and Household Pest Adaptations.</title>
        <authorList>
            <person name="Xiong Q."/>
            <person name="Wan A.T.-Y."/>
            <person name="Liu X.-Y."/>
            <person name="Fung C.S.-H."/>
            <person name="Xiao X."/>
            <person name="Malainual N."/>
            <person name="Hou J."/>
            <person name="Wang L."/>
            <person name="Wang M."/>
            <person name="Yang K."/>
            <person name="Cui Y."/>
            <person name="Leung E."/>
            <person name="Nong W."/>
            <person name="Shin S.-K."/>
            <person name="Au S."/>
            <person name="Jeong K.Y."/>
            <person name="Chew F.T."/>
            <person name="Hui J."/>
            <person name="Leung T.F."/>
            <person name="Tungtrongchitr A."/>
            <person name="Zhong N."/>
            <person name="Liu Z."/>
            <person name="Tsui S."/>
        </authorList>
    </citation>
    <scope>NUCLEOTIDE SEQUENCE</scope>
    <source>
        <strain evidence="2">Derf</strain>
        <tissue evidence="2">Whole organism</tissue>
    </source>
</reference>
<organism evidence="2 3">
    <name type="scientific">Dermatophagoides farinae</name>
    <name type="common">American house dust mite</name>
    <dbReference type="NCBI Taxonomy" id="6954"/>
    <lineage>
        <taxon>Eukaryota</taxon>
        <taxon>Metazoa</taxon>
        <taxon>Ecdysozoa</taxon>
        <taxon>Arthropoda</taxon>
        <taxon>Chelicerata</taxon>
        <taxon>Arachnida</taxon>
        <taxon>Acari</taxon>
        <taxon>Acariformes</taxon>
        <taxon>Sarcoptiformes</taxon>
        <taxon>Astigmata</taxon>
        <taxon>Psoroptidia</taxon>
        <taxon>Analgoidea</taxon>
        <taxon>Pyroglyphidae</taxon>
        <taxon>Dermatophagoidinae</taxon>
        <taxon>Dermatophagoides</taxon>
    </lineage>
</organism>
<feature type="compositionally biased region" description="Low complexity" evidence="1">
    <location>
        <begin position="114"/>
        <end position="130"/>
    </location>
</feature>
<accession>A0A922L1C0</accession>
<dbReference type="AlphaFoldDB" id="A0A922L1C0"/>